<feature type="chain" id="PRO_5043479273" description="Ice-binding protein C-terminal domain-containing protein" evidence="2">
    <location>
        <begin position="26"/>
        <end position="212"/>
    </location>
</feature>
<dbReference type="NCBIfam" id="TIGR02595">
    <property type="entry name" value="PEP_CTERM"/>
    <property type="match status" value="1"/>
</dbReference>
<dbReference type="KEGG" id="osu:NT6N_13370"/>
<dbReference type="InterPro" id="IPR013424">
    <property type="entry name" value="Ice-binding_C"/>
</dbReference>
<name>A0AAT9FK18_9BACT</name>
<feature type="region of interest" description="Disordered" evidence="1">
    <location>
        <begin position="54"/>
        <end position="74"/>
    </location>
</feature>
<feature type="domain" description="Ice-binding protein C-terminal" evidence="3">
    <location>
        <begin position="189"/>
        <end position="211"/>
    </location>
</feature>
<evidence type="ECO:0000256" key="2">
    <source>
        <dbReference type="SAM" id="SignalP"/>
    </source>
</evidence>
<sequence>MKNKTTLPALSLMAGALFLTGSAHAALVHADGNVTLVSTTGFASAATGITNASDGNTELNNNGQVNTNQPGAGGGSDYFANAPSIVFDLDLGTTFTLDAVALWNKATVNESSIKDFNVVFSTNNTFGDIDDSSVFSFTSTQNAGTQEDYSLGTLVTDARYVRVTITDNFEGNGGGGGDRAGFTEFQFNAVPEPSSTALLGLGGLALILRRRR</sequence>
<reference evidence="4" key="1">
    <citation type="submission" date="2024-07" db="EMBL/GenBank/DDBJ databases">
        <title>Complete genome sequence of Verrucomicrobiaceae bacterium NT6N.</title>
        <authorList>
            <person name="Huang C."/>
            <person name="Takami H."/>
            <person name="Hamasaki K."/>
        </authorList>
    </citation>
    <scope>NUCLEOTIDE SEQUENCE</scope>
    <source>
        <strain evidence="4">NT6N</strain>
    </source>
</reference>
<organism evidence="4">
    <name type="scientific">Oceaniferula spumae</name>
    <dbReference type="NCBI Taxonomy" id="2979115"/>
    <lineage>
        <taxon>Bacteria</taxon>
        <taxon>Pseudomonadati</taxon>
        <taxon>Verrucomicrobiota</taxon>
        <taxon>Verrucomicrobiia</taxon>
        <taxon>Verrucomicrobiales</taxon>
        <taxon>Verrucomicrobiaceae</taxon>
        <taxon>Oceaniferula</taxon>
    </lineage>
</organism>
<dbReference type="AlphaFoldDB" id="A0AAT9FK18"/>
<feature type="compositionally biased region" description="Polar residues" evidence="1">
    <location>
        <begin position="54"/>
        <end position="70"/>
    </location>
</feature>
<proteinExistence type="predicted"/>
<gene>
    <name evidence="4" type="ORF">NT6N_13370</name>
</gene>
<dbReference type="Pfam" id="PF07589">
    <property type="entry name" value="PEP-CTERM"/>
    <property type="match status" value="1"/>
</dbReference>
<feature type="signal peptide" evidence="2">
    <location>
        <begin position="1"/>
        <end position="25"/>
    </location>
</feature>
<accession>A0AAT9FK18</accession>
<dbReference type="SUPFAM" id="SSF49785">
    <property type="entry name" value="Galactose-binding domain-like"/>
    <property type="match status" value="1"/>
</dbReference>
<evidence type="ECO:0000313" key="4">
    <source>
        <dbReference type="EMBL" id="BDS06297.1"/>
    </source>
</evidence>
<dbReference type="InterPro" id="IPR008979">
    <property type="entry name" value="Galactose-bd-like_sf"/>
</dbReference>
<evidence type="ECO:0000256" key="1">
    <source>
        <dbReference type="SAM" id="MobiDB-lite"/>
    </source>
</evidence>
<evidence type="ECO:0000259" key="3">
    <source>
        <dbReference type="Pfam" id="PF07589"/>
    </source>
</evidence>
<keyword evidence="2" id="KW-0732">Signal</keyword>
<dbReference type="EMBL" id="AP026866">
    <property type="protein sequence ID" value="BDS06297.1"/>
    <property type="molecule type" value="Genomic_DNA"/>
</dbReference>
<dbReference type="Gene3D" id="2.60.120.260">
    <property type="entry name" value="Galactose-binding domain-like"/>
    <property type="match status" value="1"/>
</dbReference>
<protein>
    <recommendedName>
        <fullName evidence="3">Ice-binding protein C-terminal domain-containing protein</fullName>
    </recommendedName>
</protein>